<evidence type="ECO:0000313" key="2">
    <source>
        <dbReference type="Proteomes" id="UP000467841"/>
    </source>
</evidence>
<sequence>MAMNFMVSLRTRRLSSLRQSLLMAKKFRIQIMHPLQRTHWSNLTTDSVVSTPGTTSEVWATLLSTYGKPSRGHIRQLKYQIETCMKGTKTINEYLMIIKGKADYLALLGKPVNPEDLTKHILAGMSEEYKQTPTI</sequence>
<dbReference type="PANTHER" id="PTHR47481:SF34">
    <property type="entry name" value="CCHC-TYPE DOMAIN-CONTAINING PROTEIN"/>
    <property type="match status" value="1"/>
</dbReference>
<organism evidence="1 2">
    <name type="scientific">Microthlaspi erraticum</name>
    <dbReference type="NCBI Taxonomy" id="1685480"/>
    <lineage>
        <taxon>Eukaryota</taxon>
        <taxon>Viridiplantae</taxon>
        <taxon>Streptophyta</taxon>
        <taxon>Embryophyta</taxon>
        <taxon>Tracheophyta</taxon>
        <taxon>Spermatophyta</taxon>
        <taxon>Magnoliopsida</taxon>
        <taxon>eudicotyledons</taxon>
        <taxon>Gunneridae</taxon>
        <taxon>Pentapetalae</taxon>
        <taxon>rosids</taxon>
        <taxon>malvids</taxon>
        <taxon>Brassicales</taxon>
        <taxon>Brassicaceae</taxon>
        <taxon>Coluteocarpeae</taxon>
        <taxon>Microthlaspi</taxon>
    </lineage>
</organism>
<dbReference type="OrthoDB" id="1912561at2759"/>
<comment type="caution">
    <text evidence="1">The sequence shown here is derived from an EMBL/GenBank/DDBJ whole genome shotgun (WGS) entry which is preliminary data.</text>
</comment>
<gene>
    <name evidence="1" type="ORF">MERR_LOCUS46672</name>
</gene>
<dbReference type="AlphaFoldDB" id="A0A6D2L1D8"/>
<protein>
    <submittedName>
        <fullName evidence="1">Uncharacterized protein</fullName>
    </submittedName>
</protein>
<dbReference type="Proteomes" id="UP000467841">
    <property type="component" value="Unassembled WGS sequence"/>
</dbReference>
<reference evidence="1" key="1">
    <citation type="submission" date="2020-01" db="EMBL/GenBank/DDBJ databases">
        <authorList>
            <person name="Mishra B."/>
        </authorList>
    </citation>
    <scope>NUCLEOTIDE SEQUENCE [LARGE SCALE GENOMIC DNA]</scope>
</reference>
<dbReference type="PANTHER" id="PTHR47481">
    <property type="match status" value="1"/>
</dbReference>
<proteinExistence type="predicted"/>
<name>A0A6D2L1D8_9BRAS</name>
<keyword evidence="2" id="KW-1185">Reference proteome</keyword>
<accession>A0A6D2L1D8</accession>
<dbReference type="EMBL" id="CACVBM020001773">
    <property type="protein sequence ID" value="CAA7059436.1"/>
    <property type="molecule type" value="Genomic_DNA"/>
</dbReference>
<evidence type="ECO:0000313" key="1">
    <source>
        <dbReference type="EMBL" id="CAA7059436.1"/>
    </source>
</evidence>